<dbReference type="PANTHER" id="PTHR10509">
    <property type="entry name" value="O-METHYLTRANSFERASE-RELATED"/>
    <property type="match status" value="1"/>
</dbReference>
<proteinExistence type="predicted"/>
<dbReference type="Pfam" id="PF01596">
    <property type="entry name" value="Methyltransf_3"/>
    <property type="match status" value="1"/>
</dbReference>
<reference evidence="4 5" key="1">
    <citation type="submission" date="2022-10" db="EMBL/GenBank/DDBJ databases">
        <title>Draft genome sequence of Streptomyces sp. YSPA8.</title>
        <authorList>
            <person name="Moriuchi R."/>
            <person name="Dohra H."/>
            <person name="Yamamura H."/>
            <person name="Kodani S."/>
        </authorList>
    </citation>
    <scope>NUCLEOTIDE SEQUENCE [LARGE SCALE GENOMIC DNA]</scope>
    <source>
        <strain evidence="4 5">YSPA8</strain>
    </source>
</reference>
<dbReference type="EMBL" id="BSBI01000002">
    <property type="protein sequence ID" value="GLF93915.1"/>
    <property type="molecule type" value="Genomic_DNA"/>
</dbReference>
<protein>
    <submittedName>
        <fullName evidence="4">O-methyltransferase</fullName>
    </submittedName>
</protein>
<dbReference type="PANTHER" id="PTHR10509:SF14">
    <property type="entry name" value="CAFFEOYL-COA O-METHYLTRANSFERASE 3-RELATED"/>
    <property type="match status" value="1"/>
</dbReference>
<dbReference type="Proteomes" id="UP001291653">
    <property type="component" value="Unassembled WGS sequence"/>
</dbReference>
<dbReference type="InterPro" id="IPR029063">
    <property type="entry name" value="SAM-dependent_MTases_sf"/>
</dbReference>
<comment type="caution">
    <text evidence="4">The sequence shown here is derived from an EMBL/GenBank/DDBJ whole genome shotgun (WGS) entry which is preliminary data.</text>
</comment>
<dbReference type="InterPro" id="IPR002935">
    <property type="entry name" value="SAM_O-MeTrfase"/>
</dbReference>
<dbReference type="CDD" id="cd02440">
    <property type="entry name" value="AdoMet_MTases"/>
    <property type="match status" value="1"/>
</dbReference>
<dbReference type="PROSITE" id="PS51682">
    <property type="entry name" value="SAM_OMT_I"/>
    <property type="match status" value="1"/>
</dbReference>
<sequence>MSDGSQQSHLERRPDEQWREVDRYVTDLLSPDDEALAGALSAGAEAGLPAIAVAGNQGRMLQLLAKTAGARRILEIGTLGGYSTIWLARALPSGGRLISLEYNPAHAEVARASLDRAGLSSVAEVRTGAALDTLPQLAAEPGAGPFDFFFIDADKVNNPRYVEWALKLSRPGSVIVVDNVIRGGAVLNEDGDPSVRGTREMFDLVAAEPRLEATAVQTVGSKGYDGFLLARVVS</sequence>
<evidence type="ECO:0000256" key="1">
    <source>
        <dbReference type="ARBA" id="ARBA00022603"/>
    </source>
</evidence>
<accession>A0ABQ5NU91</accession>
<keyword evidence="5" id="KW-1185">Reference proteome</keyword>
<evidence type="ECO:0000256" key="2">
    <source>
        <dbReference type="ARBA" id="ARBA00022679"/>
    </source>
</evidence>
<keyword evidence="1" id="KW-0489">Methyltransferase</keyword>
<dbReference type="RefSeq" id="WP_323445993.1">
    <property type="nucleotide sequence ID" value="NZ_BSBI01000002.1"/>
</dbReference>
<evidence type="ECO:0000256" key="3">
    <source>
        <dbReference type="ARBA" id="ARBA00022691"/>
    </source>
</evidence>
<keyword evidence="3" id="KW-0949">S-adenosyl-L-methionine</keyword>
<evidence type="ECO:0000313" key="4">
    <source>
        <dbReference type="EMBL" id="GLF93915.1"/>
    </source>
</evidence>
<dbReference type="SUPFAM" id="SSF53335">
    <property type="entry name" value="S-adenosyl-L-methionine-dependent methyltransferases"/>
    <property type="match status" value="1"/>
</dbReference>
<name>A0ABQ5NU91_9ACTN</name>
<gene>
    <name evidence="4" type="ORF">SYYSPA8_06480</name>
</gene>
<keyword evidence="2" id="KW-0808">Transferase</keyword>
<dbReference type="InterPro" id="IPR050362">
    <property type="entry name" value="Cation-dep_OMT"/>
</dbReference>
<evidence type="ECO:0000313" key="5">
    <source>
        <dbReference type="Proteomes" id="UP001291653"/>
    </source>
</evidence>
<organism evidence="4 5">
    <name type="scientific">Streptomyces yaizuensis</name>
    <dbReference type="NCBI Taxonomy" id="2989713"/>
    <lineage>
        <taxon>Bacteria</taxon>
        <taxon>Bacillati</taxon>
        <taxon>Actinomycetota</taxon>
        <taxon>Actinomycetes</taxon>
        <taxon>Kitasatosporales</taxon>
        <taxon>Streptomycetaceae</taxon>
        <taxon>Streptomyces</taxon>
    </lineage>
</organism>
<dbReference type="Gene3D" id="3.40.50.150">
    <property type="entry name" value="Vaccinia Virus protein VP39"/>
    <property type="match status" value="1"/>
</dbReference>